<accession>A0AA42DQA7</accession>
<dbReference type="InterPro" id="IPR011009">
    <property type="entry name" value="Kinase-like_dom_sf"/>
</dbReference>
<dbReference type="InterPro" id="IPR047175">
    <property type="entry name" value="CotS-like"/>
</dbReference>
<protein>
    <recommendedName>
        <fullName evidence="3">Spore coat protein I</fullName>
    </recommendedName>
</protein>
<dbReference type="Gene3D" id="3.90.1200.10">
    <property type="match status" value="1"/>
</dbReference>
<evidence type="ECO:0000313" key="2">
    <source>
        <dbReference type="Proteomes" id="UP001169242"/>
    </source>
</evidence>
<dbReference type="AlphaFoldDB" id="A0AA42DQA7"/>
<dbReference type="SUPFAM" id="SSF56112">
    <property type="entry name" value="Protein kinase-like (PK-like)"/>
    <property type="match status" value="1"/>
</dbReference>
<dbReference type="RefSeq" id="WP_053982888.1">
    <property type="nucleotide sequence ID" value="NZ_JAQIFT010000061.1"/>
</dbReference>
<dbReference type="Gene3D" id="3.30.200.20">
    <property type="entry name" value="Phosphorylase Kinase, domain 1"/>
    <property type="match status" value="1"/>
</dbReference>
<dbReference type="GO" id="GO:0042601">
    <property type="term" value="C:endospore-forming forespore"/>
    <property type="evidence" value="ECO:0007669"/>
    <property type="project" value="TreeGrafter"/>
</dbReference>
<dbReference type="PANTHER" id="PTHR39179:SF1">
    <property type="entry name" value="SPORE COAT PROTEIN I"/>
    <property type="match status" value="1"/>
</dbReference>
<dbReference type="EMBL" id="JAQIFT010000061">
    <property type="protein sequence ID" value="MDA3733298.1"/>
    <property type="molecule type" value="Genomic_DNA"/>
</dbReference>
<comment type="caution">
    <text evidence="1">The sequence shown here is derived from an EMBL/GenBank/DDBJ whole genome shotgun (WGS) entry which is preliminary data.</text>
</comment>
<name>A0AA42DQA7_9FIRM</name>
<keyword evidence="2" id="KW-1185">Reference proteome</keyword>
<dbReference type="PANTHER" id="PTHR39179">
    <property type="entry name" value="SPORE COAT PROTEIN I"/>
    <property type="match status" value="1"/>
</dbReference>
<proteinExistence type="predicted"/>
<reference evidence="1" key="1">
    <citation type="journal article" date="2023" name="Int. J. Syst. Evol. Microbiol.">
        <title>&lt;i&gt;Holtiella tumoricola&lt;/i&gt; gen. nov. sp. nov., isolated from a human clinical sample.</title>
        <authorList>
            <person name="Allen-Vercoe E."/>
            <person name="Daigneault M.C."/>
            <person name="Vancuren S.J."/>
            <person name="Cochrane K."/>
            <person name="O'Neal L.L."/>
            <person name="Sankaranarayanan K."/>
            <person name="Lawson P.A."/>
        </authorList>
    </citation>
    <scope>NUCLEOTIDE SEQUENCE</scope>
    <source>
        <strain evidence="1">CC70A</strain>
    </source>
</reference>
<dbReference type="Proteomes" id="UP001169242">
    <property type="component" value="Unassembled WGS sequence"/>
</dbReference>
<evidence type="ECO:0008006" key="3">
    <source>
        <dbReference type="Google" id="ProtNLM"/>
    </source>
</evidence>
<evidence type="ECO:0000313" key="1">
    <source>
        <dbReference type="EMBL" id="MDA3733298.1"/>
    </source>
</evidence>
<sequence>MKQVGNELFNQYDISIKKFQYSRSNYYLDTKQGQLLLRKTLIPKEQIVFEHEVTQQLLDKGFNEINKIYLNKKQLPYGTYLDKCFVLQSYDKITEIDFANREELKASMQVLARFHKAACHIESKVRDIENIGSKNIYEYFQKRMLDAKRMKKKISGFSQKTKFEIMFLESYRDYEELQYSALDLVNTEIANQLITKAKVNKTIMHNDFTYHAVGRLEDNTYKIMNLDNCTYNIQLLDLSNVLTKIMQKNNWDIGLLDELINSYACINTLEEDEVRALKAMLIFPEKYSNICFKYATSKHRNNYSMFEHKWENMLVYKDEQLTAAKELIKHL</sequence>
<gene>
    <name evidence="1" type="ORF">PBV87_17605</name>
</gene>
<organism evidence="1 2">
    <name type="scientific">Holtiella tumoricola</name>
    <dbReference type="NCBI Taxonomy" id="3018743"/>
    <lineage>
        <taxon>Bacteria</taxon>
        <taxon>Bacillati</taxon>
        <taxon>Bacillota</taxon>
        <taxon>Clostridia</taxon>
        <taxon>Lachnospirales</taxon>
        <taxon>Cellulosilyticaceae</taxon>
        <taxon>Holtiella</taxon>
    </lineage>
</organism>